<dbReference type="Gene3D" id="3.90.1720.10">
    <property type="entry name" value="endopeptidase domain like (from Nostoc punctiforme)"/>
    <property type="match status" value="1"/>
</dbReference>
<reference evidence="11 12" key="1">
    <citation type="submission" date="2018-06" db="EMBL/GenBank/DDBJ databases">
        <title>Draft genome sequence of Modestobacter versicolor CP153-2.</title>
        <authorList>
            <person name="Gundlapally S.R."/>
        </authorList>
    </citation>
    <scope>NUCLEOTIDE SEQUENCE [LARGE SCALE GENOMIC DNA]</scope>
    <source>
        <strain evidence="11 12">CP153-2</strain>
    </source>
</reference>
<dbReference type="Pfam" id="PF00877">
    <property type="entry name" value="NLPC_P60"/>
    <property type="match status" value="1"/>
</dbReference>
<feature type="coiled-coil region" evidence="6">
    <location>
        <begin position="142"/>
        <end position="208"/>
    </location>
</feature>
<evidence type="ECO:0000313" key="11">
    <source>
        <dbReference type="EMBL" id="PZA19369.1"/>
    </source>
</evidence>
<dbReference type="InterPro" id="IPR006311">
    <property type="entry name" value="TAT_signal"/>
</dbReference>
<dbReference type="InterPro" id="IPR051202">
    <property type="entry name" value="Peptidase_C40"/>
</dbReference>
<dbReference type="EMBL" id="JACIBU010000001">
    <property type="protein sequence ID" value="MBB3677702.1"/>
    <property type="molecule type" value="Genomic_DNA"/>
</dbReference>
<keyword evidence="4 10" id="KW-0378">Hydrolase</keyword>
<evidence type="ECO:0000256" key="6">
    <source>
        <dbReference type="SAM" id="Coils"/>
    </source>
</evidence>
<feature type="signal peptide" evidence="8">
    <location>
        <begin position="1"/>
        <end position="36"/>
    </location>
</feature>
<comment type="caution">
    <text evidence="11">The sequence shown here is derived from an EMBL/GenBank/DDBJ whole genome shotgun (WGS) entry which is preliminary data.</text>
</comment>
<feature type="chain" id="PRO_5033341890" evidence="8">
    <location>
        <begin position="37"/>
        <end position="370"/>
    </location>
</feature>
<evidence type="ECO:0000259" key="9">
    <source>
        <dbReference type="PROSITE" id="PS51935"/>
    </source>
</evidence>
<protein>
    <submittedName>
        <fullName evidence="10">Cell wall-associated NlpC family hydrolase</fullName>
    </submittedName>
    <submittedName>
        <fullName evidence="11">NlpC/P60 family protein</fullName>
    </submittedName>
</protein>
<evidence type="ECO:0000313" key="10">
    <source>
        <dbReference type="EMBL" id="MBB3677702.1"/>
    </source>
</evidence>
<organism evidence="11 12">
    <name type="scientific">Modestobacter versicolor</name>
    <dbReference type="NCBI Taxonomy" id="429133"/>
    <lineage>
        <taxon>Bacteria</taxon>
        <taxon>Bacillati</taxon>
        <taxon>Actinomycetota</taxon>
        <taxon>Actinomycetes</taxon>
        <taxon>Geodermatophilales</taxon>
        <taxon>Geodermatophilaceae</taxon>
        <taxon>Modestobacter</taxon>
    </lineage>
</organism>
<dbReference type="EMBL" id="QKNV01000354">
    <property type="protein sequence ID" value="PZA19369.1"/>
    <property type="molecule type" value="Genomic_DNA"/>
</dbReference>
<keyword evidence="6" id="KW-0175">Coiled coil</keyword>
<dbReference type="Pfam" id="PF24568">
    <property type="entry name" value="CC_PcsB"/>
    <property type="match status" value="1"/>
</dbReference>
<accession>A0A323V3G3</accession>
<keyword evidence="3 8" id="KW-0732">Signal</keyword>
<name>A0A323V3G3_9ACTN</name>
<reference evidence="10 13" key="2">
    <citation type="submission" date="2020-08" db="EMBL/GenBank/DDBJ databases">
        <title>Sequencing the genomes of 1000 actinobacteria strains.</title>
        <authorList>
            <person name="Klenk H.-P."/>
        </authorList>
    </citation>
    <scope>NUCLEOTIDE SEQUENCE [LARGE SCALE GENOMIC DNA]</scope>
    <source>
        <strain evidence="10 13">DSM 16678</strain>
    </source>
</reference>
<keyword evidence="5" id="KW-0788">Thiol protease</keyword>
<evidence type="ECO:0000256" key="1">
    <source>
        <dbReference type="ARBA" id="ARBA00007074"/>
    </source>
</evidence>
<dbReference type="OrthoDB" id="5177647at2"/>
<sequence length="370" mass="37480">MASSHRSARRGRTGRRALLTLAVAGGVVLAPLPAAAAPDQPTTSQEAAALVAERAHELEVVTERFNDARVQLADAQTAAEEAGQQAETAKATVATARGQVVEVARSAYTGDSLSTLQAMLSSDSADELLDRVGTLGTIADHNNELLAAAQQATEDAEAAEAAAARSTADAQALVDQVTAQQADLNSQIAEYQAQYDRLSAQEKEAALAAAAAAHAAEAAQATERSTPAASRADRPQAAGSAPAPAAAAPVVAGSGAAATAVSTAMAQIGKPYVWAAAGPNSFDCSGLVQYAYAAAGVSLPHSSRSQAAAGQAVSRDQLQPGDILAFYSPVSHVGIYIGNGQMVHAPTSGDVVKVVDIDYMGSITAMRRVG</sequence>
<dbReference type="AlphaFoldDB" id="A0A323V3G3"/>
<evidence type="ECO:0000256" key="5">
    <source>
        <dbReference type="ARBA" id="ARBA00022807"/>
    </source>
</evidence>
<evidence type="ECO:0000256" key="3">
    <source>
        <dbReference type="ARBA" id="ARBA00022729"/>
    </source>
</evidence>
<gene>
    <name evidence="11" type="ORF">DMO24_21085</name>
    <name evidence="10" type="ORF">FHX36_003437</name>
</gene>
<evidence type="ECO:0000313" key="13">
    <source>
        <dbReference type="Proteomes" id="UP000580718"/>
    </source>
</evidence>
<keyword evidence="12" id="KW-1185">Reference proteome</keyword>
<evidence type="ECO:0000313" key="12">
    <source>
        <dbReference type="Proteomes" id="UP000247602"/>
    </source>
</evidence>
<evidence type="ECO:0000256" key="7">
    <source>
        <dbReference type="SAM" id="MobiDB-lite"/>
    </source>
</evidence>
<dbReference type="PANTHER" id="PTHR47053">
    <property type="entry name" value="MUREIN DD-ENDOPEPTIDASE MEPH-RELATED"/>
    <property type="match status" value="1"/>
</dbReference>
<evidence type="ECO:0000256" key="4">
    <source>
        <dbReference type="ARBA" id="ARBA00022801"/>
    </source>
</evidence>
<dbReference type="PROSITE" id="PS51318">
    <property type="entry name" value="TAT"/>
    <property type="match status" value="1"/>
</dbReference>
<dbReference type="InterPro" id="IPR057309">
    <property type="entry name" value="PcsB_CC"/>
</dbReference>
<dbReference type="InterPro" id="IPR038765">
    <property type="entry name" value="Papain-like_cys_pep_sf"/>
</dbReference>
<evidence type="ECO:0000256" key="2">
    <source>
        <dbReference type="ARBA" id="ARBA00022670"/>
    </source>
</evidence>
<keyword evidence="2" id="KW-0645">Protease</keyword>
<dbReference type="RefSeq" id="WP_110554160.1">
    <property type="nucleotide sequence ID" value="NZ_JACIBU010000001.1"/>
</dbReference>
<dbReference type="GO" id="GO:0008234">
    <property type="term" value="F:cysteine-type peptidase activity"/>
    <property type="evidence" value="ECO:0007669"/>
    <property type="project" value="UniProtKB-KW"/>
</dbReference>
<dbReference type="GO" id="GO:0006508">
    <property type="term" value="P:proteolysis"/>
    <property type="evidence" value="ECO:0007669"/>
    <property type="project" value="UniProtKB-KW"/>
</dbReference>
<dbReference type="PROSITE" id="PS51935">
    <property type="entry name" value="NLPC_P60"/>
    <property type="match status" value="1"/>
</dbReference>
<dbReference type="Proteomes" id="UP000247602">
    <property type="component" value="Unassembled WGS sequence"/>
</dbReference>
<feature type="domain" description="NlpC/P60" evidence="9">
    <location>
        <begin position="254"/>
        <end position="370"/>
    </location>
</feature>
<dbReference type="Gene3D" id="6.10.250.3150">
    <property type="match status" value="1"/>
</dbReference>
<dbReference type="Proteomes" id="UP000580718">
    <property type="component" value="Unassembled WGS sequence"/>
</dbReference>
<comment type="similarity">
    <text evidence="1">Belongs to the peptidase C40 family.</text>
</comment>
<evidence type="ECO:0000256" key="8">
    <source>
        <dbReference type="SAM" id="SignalP"/>
    </source>
</evidence>
<dbReference type="SUPFAM" id="SSF54001">
    <property type="entry name" value="Cysteine proteinases"/>
    <property type="match status" value="1"/>
</dbReference>
<dbReference type="InterPro" id="IPR000064">
    <property type="entry name" value="NLP_P60_dom"/>
</dbReference>
<dbReference type="PANTHER" id="PTHR47053:SF1">
    <property type="entry name" value="MUREIN DD-ENDOPEPTIDASE MEPH-RELATED"/>
    <property type="match status" value="1"/>
</dbReference>
<proteinExistence type="inferred from homology"/>
<feature type="region of interest" description="Disordered" evidence="7">
    <location>
        <begin position="218"/>
        <end position="241"/>
    </location>
</feature>